<comment type="subcellular location">
    <subcellularLocation>
        <location evidence="2">Endosome membrane</location>
        <topology evidence="2">Peripheral membrane protein</topology>
    </subcellularLocation>
    <subcellularLocation>
        <location evidence="1">Late endosome membrane</location>
    </subcellularLocation>
    <subcellularLocation>
        <location evidence="3">Lysosome membrane</location>
        <topology evidence="3">Peripheral membrane protein</topology>
        <orientation evidence="3">Cytoplasmic side</orientation>
    </subcellularLocation>
</comment>
<dbReference type="Pfam" id="PF10601">
    <property type="entry name" value="zf-LITAF-like"/>
    <property type="match status" value="1"/>
</dbReference>
<evidence type="ECO:0000256" key="2">
    <source>
        <dbReference type="ARBA" id="ARBA00004481"/>
    </source>
</evidence>
<evidence type="ECO:0000313" key="12">
    <source>
        <dbReference type="RefSeq" id="XP_065651797.1"/>
    </source>
</evidence>
<dbReference type="Proteomes" id="UP001652625">
    <property type="component" value="Chromosome 04"/>
</dbReference>
<organism evidence="11 12">
    <name type="scientific">Hydra vulgaris</name>
    <name type="common">Hydra</name>
    <name type="synonym">Hydra attenuata</name>
    <dbReference type="NCBI Taxonomy" id="6087"/>
    <lineage>
        <taxon>Eukaryota</taxon>
        <taxon>Metazoa</taxon>
        <taxon>Cnidaria</taxon>
        <taxon>Hydrozoa</taxon>
        <taxon>Hydroidolina</taxon>
        <taxon>Anthoathecata</taxon>
        <taxon>Aplanulata</taxon>
        <taxon>Hydridae</taxon>
        <taxon>Hydra</taxon>
    </lineage>
</organism>
<accession>A0ABM4BRN1</accession>
<name>A0ABM4BRN1_HYDVU</name>
<protein>
    <submittedName>
        <fullName evidence="12">WD repeat-containing protein 87</fullName>
    </submittedName>
</protein>
<evidence type="ECO:0000256" key="8">
    <source>
        <dbReference type="SAM" id="MobiDB-lite"/>
    </source>
</evidence>
<gene>
    <name evidence="12" type="primary">LOC101235868</name>
</gene>
<reference evidence="12" key="1">
    <citation type="submission" date="2025-08" db="UniProtKB">
        <authorList>
            <consortium name="RefSeq"/>
        </authorList>
    </citation>
    <scope>IDENTIFICATION</scope>
</reference>
<proteinExistence type="inferred from homology"/>
<dbReference type="RefSeq" id="XP_065651797.1">
    <property type="nucleotide sequence ID" value="XM_065795725.1"/>
</dbReference>
<keyword evidence="5" id="KW-0479">Metal-binding</keyword>
<evidence type="ECO:0000256" key="6">
    <source>
        <dbReference type="ARBA" id="ARBA00022833"/>
    </source>
</evidence>
<keyword evidence="7 9" id="KW-0472">Membrane</keyword>
<dbReference type="PANTHER" id="PTHR23292:SF6">
    <property type="entry name" value="FI16602P1-RELATED"/>
    <property type="match status" value="1"/>
</dbReference>
<comment type="similarity">
    <text evidence="4">Belongs to the CDIP1/LITAF family.</text>
</comment>
<evidence type="ECO:0000256" key="5">
    <source>
        <dbReference type="ARBA" id="ARBA00022723"/>
    </source>
</evidence>
<keyword evidence="11" id="KW-1185">Reference proteome</keyword>
<dbReference type="PANTHER" id="PTHR23292">
    <property type="entry name" value="LIPOPOLYSACCHARIDE-INDUCED TUMOR NECROSIS FACTOR-ALPHA FACTOR"/>
    <property type="match status" value="1"/>
</dbReference>
<dbReference type="InterPro" id="IPR037519">
    <property type="entry name" value="LITAF_fam"/>
</dbReference>
<feature type="compositionally biased region" description="Basic and acidic residues" evidence="8">
    <location>
        <begin position="33"/>
        <end position="46"/>
    </location>
</feature>
<evidence type="ECO:0000256" key="3">
    <source>
        <dbReference type="ARBA" id="ARBA00004630"/>
    </source>
</evidence>
<keyword evidence="9" id="KW-0812">Transmembrane</keyword>
<evidence type="ECO:0000256" key="4">
    <source>
        <dbReference type="ARBA" id="ARBA00005975"/>
    </source>
</evidence>
<evidence type="ECO:0000256" key="7">
    <source>
        <dbReference type="ARBA" id="ARBA00023136"/>
    </source>
</evidence>
<dbReference type="InterPro" id="IPR006629">
    <property type="entry name" value="LITAF"/>
</dbReference>
<feature type="transmembrane region" description="Helical" evidence="9">
    <location>
        <begin position="396"/>
        <end position="416"/>
    </location>
</feature>
<evidence type="ECO:0000256" key="9">
    <source>
        <dbReference type="SAM" id="Phobius"/>
    </source>
</evidence>
<dbReference type="GeneID" id="101235868"/>
<evidence type="ECO:0000256" key="1">
    <source>
        <dbReference type="ARBA" id="ARBA00004414"/>
    </source>
</evidence>
<feature type="compositionally biased region" description="Polar residues" evidence="8">
    <location>
        <begin position="254"/>
        <end position="283"/>
    </location>
</feature>
<feature type="region of interest" description="Disordered" evidence="8">
    <location>
        <begin position="1"/>
        <end position="46"/>
    </location>
</feature>
<dbReference type="SMART" id="SM00714">
    <property type="entry name" value="LITAF"/>
    <property type="match status" value="1"/>
</dbReference>
<feature type="compositionally biased region" description="Basic and acidic residues" evidence="8">
    <location>
        <begin position="74"/>
        <end position="89"/>
    </location>
</feature>
<feature type="region of interest" description="Disordered" evidence="8">
    <location>
        <begin position="61"/>
        <end position="93"/>
    </location>
</feature>
<evidence type="ECO:0000313" key="11">
    <source>
        <dbReference type="Proteomes" id="UP001652625"/>
    </source>
</evidence>
<keyword evidence="9" id="KW-1133">Transmembrane helix</keyword>
<keyword evidence="6" id="KW-0862">Zinc</keyword>
<evidence type="ECO:0000259" key="10">
    <source>
        <dbReference type="SMART" id="SM00714"/>
    </source>
</evidence>
<feature type="domain" description="LITAF" evidence="10">
    <location>
        <begin position="370"/>
        <end position="438"/>
    </location>
</feature>
<feature type="region of interest" description="Disordered" evidence="8">
    <location>
        <begin position="248"/>
        <end position="288"/>
    </location>
</feature>
<sequence length="439" mass="50361">MKGRLHRPQGSNFRKALVEQTKQRSKLASVEESSSRENSKLELEKKRLSWPTHIDKLILDGQKHSSKRTCQPKNLEKTDQDQQALHEEQDNTVQSKKLIQNRKSTPCRQILSSQEHTTNKYEKVLQTWKIEKPVQSRSLLCEEQKSTVYSVKSIQENFIQSTQIDKCQAENEYSQLKPAINSTIKPAINLTTKPVINSTTSKSKLLEDAKIVMHSKRKMSESYKAAPIISNEQRRYTQPALDFKTSSIRKKSLSEQGNQPIIEKSVTNNKVESDEPPNNTAQRRLSKTDLVKRERKISLQEPQSIKNQVLNLEPEKFSQLFSYAQRRISDASPQMPGYPICDPQKSLLCESKIIEEQPSSLTESEFQKQAVMTLCEYCNYCILTKLEYHAGFHTCVWSGIICIATGFLCGFIPFCINECKDVVHKCPNCNKVLGTYRRL</sequence>